<dbReference type="InterPro" id="IPR052521">
    <property type="entry name" value="Cell_div_SPOR-domain"/>
</dbReference>
<feature type="compositionally biased region" description="Low complexity" evidence="1">
    <location>
        <begin position="64"/>
        <end position="76"/>
    </location>
</feature>
<dbReference type="OrthoDB" id="8558195at2"/>
<dbReference type="Proteomes" id="UP000199297">
    <property type="component" value="Unassembled WGS sequence"/>
</dbReference>
<feature type="transmembrane region" description="Helical" evidence="2">
    <location>
        <begin position="36"/>
        <end position="53"/>
    </location>
</feature>
<dbReference type="EMBL" id="FOBI01000014">
    <property type="protein sequence ID" value="SEL58273.1"/>
    <property type="molecule type" value="Genomic_DNA"/>
</dbReference>
<dbReference type="Gene3D" id="3.30.70.1070">
    <property type="entry name" value="Sporulation related repeat"/>
    <property type="match status" value="1"/>
</dbReference>
<dbReference type="STRING" id="641665.GCA_002104455_01286"/>
<feature type="compositionally biased region" description="Basic residues" evidence="1">
    <location>
        <begin position="10"/>
        <end position="20"/>
    </location>
</feature>
<feature type="region of interest" description="Disordered" evidence="1">
    <location>
        <begin position="1"/>
        <end position="31"/>
    </location>
</feature>
<protein>
    <submittedName>
        <fullName evidence="4">Cell division protein FtsN</fullName>
    </submittedName>
</protein>
<evidence type="ECO:0000259" key="3">
    <source>
        <dbReference type="PROSITE" id="PS51724"/>
    </source>
</evidence>
<dbReference type="InterPro" id="IPR036680">
    <property type="entry name" value="SPOR-like_sf"/>
</dbReference>
<dbReference type="GO" id="GO:0051301">
    <property type="term" value="P:cell division"/>
    <property type="evidence" value="ECO:0007669"/>
    <property type="project" value="UniProtKB-KW"/>
</dbReference>
<evidence type="ECO:0000256" key="2">
    <source>
        <dbReference type="SAM" id="Phobius"/>
    </source>
</evidence>
<dbReference type="PROSITE" id="PS51724">
    <property type="entry name" value="SPOR"/>
    <property type="match status" value="1"/>
</dbReference>
<proteinExistence type="predicted"/>
<evidence type="ECO:0000313" key="4">
    <source>
        <dbReference type="EMBL" id="SEL58273.1"/>
    </source>
</evidence>
<sequence>MAHQDYVSRSRAKNNKKSPYKKTPEPAPSSSLKVKLISAFLVLAIPSFAYLLWSIKDQEPAAITTPQQSPKPQKTQELPKPPEEKWRYVDDLKSKQVEVGEYEVVQKGPYRMQCGSFRTRKQAESLKAKIAFTGLVAQIDSAKGTSSTWYKVYLGPYDKKRSAEKDRHKLKNNAIHGCKIWGWN</sequence>
<keyword evidence="4" id="KW-0132">Cell division</keyword>
<reference evidence="5" key="1">
    <citation type="submission" date="2016-10" db="EMBL/GenBank/DDBJ databases">
        <authorList>
            <person name="Varghese N."/>
            <person name="Submissions S."/>
        </authorList>
    </citation>
    <scope>NUCLEOTIDE SEQUENCE [LARGE SCALE GENOMIC DNA]</scope>
    <source>
        <strain evidence="5">CGMCC 1.9127</strain>
    </source>
</reference>
<feature type="region of interest" description="Disordered" evidence="1">
    <location>
        <begin position="63"/>
        <end position="85"/>
    </location>
</feature>
<dbReference type="GO" id="GO:0042834">
    <property type="term" value="F:peptidoglycan binding"/>
    <property type="evidence" value="ECO:0007669"/>
    <property type="project" value="InterPro"/>
</dbReference>
<evidence type="ECO:0000313" key="5">
    <source>
        <dbReference type="Proteomes" id="UP000199297"/>
    </source>
</evidence>
<keyword evidence="4" id="KW-0131">Cell cycle</keyword>
<feature type="domain" description="SPOR" evidence="3">
    <location>
        <begin position="104"/>
        <end position="183"/>
    </location>
</feature>
<dbReference type="AlphaFoldDB" id="A0A1H7RDL9"/>
<dbReference type="SUPFAM" id="SSF110997">
    <property type="entry name" value="Sporulation related repeat"/>
    <property type="match status" value="1"/>
</dbReference>
<organism evidence="4 5">
    <name type="scientific">Colwellia chukchiensis</name>
    <dbReference type="NCBI Taxonomy" id="641665"/>
    <lineage>
        <taxon>Bacteria</taxon>
        <taxon>Pseudomonadati</taxon>
        <taxon>Pseudomonadota</taxon>
        <taxon>Gammaproteobacteria</taxon>
        <taxon>Alteromonadales</taxon>
        <taxon>Colwelliaceae</taxon>
        <taxon>Colwellia</taxon>
    </lineage>
</organism>
<keyword evidence="2" id="KW-0472">Membrane</keyword>
<evidence type="ECO:0000256" key="1">
    <source>
        <dbReference type="SAM" id="MobiDB-lite"/>
    </source>
</evidence>
<keyword evidence="5" id="KW-1185">Reference proteome</keyword>
<dbReference type="PANTHER" id="PTHR38687:SF2">
    <property type="entry name" value="CELL DIVISION PROTEIN FTSN"/>
    <property type="match status" value="1"/>
</dbReference>
<keyword evidence="2" id="KW-0812">Transmembrane</keyword>
<accession>A0A1H7RDL9</accession>
<dbReference type="PANTHER" id="PTHR38687">
    <property type="entry name" value="CELL DIVISION PROTEIN DEDD-RELATED"/>
    <property type="match status" value="1"/>
</dbReference>
<name>A0A1H7RDL9_9GAMM</name>
<dbReference type="InterPro" id="IPR007730">
    <property type="entry name" value="SPOR-like_dom"/>
</dbReference>
<gene>
    <name evidence="4" type="ORF">SAMN05216262_11462</name>
</gene>
<dbReference type="Pfam" id="PF05036">
    <property type="entry name" value="SPOR"/>
    <property type="match status" value="1"/>
</dbReference>
<keyword evidence="2" id="KW-1133">Transmembrane helix</keyword>
<dbReference type="RefSeq" id="WP_085285655.1">
    <property type="nucleotide sequence ID" value="NZ_FOBI01000014.1"/>
</dbReference>